<evidence type="ECO:0000256" key="8">
    <source>
        <dbReference type="ARBA" id="ARBA00022741"/>
    </source>
</evidence>
<keyword evidence="4" id="KW-0963">Cytoplasm</keyword>
<evidence type="ECO:0000256" key="10">
    <source>
        <dbReference type="ARBA" id="ARBA00022840"/>
    </source>
</evidence>
<dbReference type="GO" id="GO:0009626">
    <property type="term" value="P:plant-type hypersensitive response"/>
    <property type="evidence" value="ECO:0007669"/>
    <property type="project" value="UniProtKB-KW"/>
</dbReference>
<dbReference type="FunFam" id="3.40.50.300:FF:001091">
    <property type="entry name" value="Probable disease resistance protein At1g61300"/>
    <property type="match status" value="2"/>
</dbReference>
<dbReference type="EMBL" id="OX459124">
    <property type="protein sequence ID" value="CAI9113151.1"/>
    <property type="molecule type" value="Genomic_DNA"/>
</dbReference>
<gene>
    <name evidence="14" type="ORF">OLC1_LOCUS20210</name>
</gene>
<dbReference type="InterPro" id="IPR042197">
    <property type="entry name" value="Apaf_helical"/>
</dbReference>
<dbReference type="SUPFAM" id="SSF52058">
    <property type="entry name" value="L domain-like"/>
    <property type="match status" value="2"/>
</dbReference>
<dbReference type="GO" id="GO:0005737">
    <property type="term" value="C:cytoplasm"/>
    <property type="evidence" value="ECO:0007669"/>
    <property type="project" value="UniProtKB-SubCell"/>
</dbReference>
<dbReference type="Proteomes" id="UP001161247">
    <property type="component" value="Chromosome 7"/>
</dbReference>
<evidence type="ECO:0000313" key="15">
    <source>
        <dbReference type="Proteomes" id="UP001161247"/>
    </source>
</evidence>
<reference evidence="14" key="1">
    <citation type="submission" date="2023-03" db="EMBL/GenBank/DDBJ databases">
        <authorList>
            <person name="Julca I."/>
        </authorList>
    </citation>
    <scope>NUCLEOTIDE SEQUENCE</scope>
</reference>
<comment type="subcellular location">
    <subcellularLocation>
        <location evidence="2">Cytoplasm</location>
    </subcellularLocation>
</comment>
<dbReference type="SUPFAM" id="SSF52540">
    <property type="entry name" value="P-loop containing nucleoside triphosphate hydrolases"/>
    <property type="match status" value="2"/>
</dbReference>
<evidence type="ECO:0000259" key="12">
    <source>
        <dbReference type="Pfam" id="PF00931"/>
    </source>
</evidence>
<accession>A0AAV1DYW5</accession>
<evidence type="ECO:0000256" key="5">
    <source>
        <dbReference type="ARBA" id="ARBA00022614"/>
    </source>
</evidence>
<dbReference type="FunFam" id="1.10.10.10:FF:000322">
    <property type="entry name" value="Probable disease resistance protein At1g63360"/>
    <property type="match status" value="2"/>
</dbReference>
<evidence type="ECO:0000256" key="2">
    <source>
        <dbReference type="ARBA" id="ARBA00004496"/>
    </source>
</evidence>
<dbReference type="InterPro" id="IPR058922">
    <property type="entry name" value="WHD_DRP"/>
</dbReference>
<evidence type="ECO:0000313" key="14">
    <source>
        <dbReference type="EMBL" id="CAI9113151.1"/>
    </source>
</evidence>
<keyword evidence="8" id="KW-0547">Nucleotide-binding</keyword>
<comment type="similarity">
    <text evidence="3">Belongs to the disease resistance NB-LRR family.</text>
</comment>
<comment type="function">
    <text evidence="1">Confers resistance to late blight (Phytophthora infestans) races carrying the avirulence gene Avr1. Resistance proteins guard the plant against pathogens that contain an appropriate avirulence protein via an indirect interaction with this avirulence protein. That triggers a defense system including the hypersensitive response, which restricts the pathogen growth.</text>
</comment>
<feature type="domain" description="Disease resistance protein winged helix" evidence="13">
    <location>
        <begin position="2209"/>
        <end position="2276"/>
    </location>
</feature>
<dbReference type="Gene3D" id="3.40.50.300">
    <property type="entry name" value="P-loop containing nucleotide triphosphate hydrolases"/>
    <property type="match status" value="2"/>
</dbReference>
<sequence length="2716" mass="311345">MATKFDPFQIALNEVKLIITMYPEGELKEKAKLLGVRLRLLGSFCLCGRMWLRGEDCESTLLSIEETVYQRVLEIQSAGTKLQSWRILHPWVSKLFGGFHQFICLRFRDPDDDGDGDHQMISDAKTMFDRLRAWRSKLIGCIHRFVCIRLRNHTPNVEHLDTEFQFYIQLLSFRQEMDKLYHIFSESSLKTVSSNQGILFLVSIIDSLSKNTLHLQGMMIHNSHYVEWLQACTDFLKGLISFAFFRGVEPRQMESLLTHSQRFVVDALHHLSMFCCNQNPQHIAQLSSRGLRIKFRARDIYVAVLQASKLPLSYSHCTQADCRVIFKDFVDVLLTVLWSRLVLDVSSAYIFNRQMQELYGGLTFLRSIMTDQPIKFDGLYEKMPALIGLLTCEAGITIIHTFGKGTRSSTRKLEILFSKTEKLLVTLMETVKEEDQQLMLASEFPQTNLLGFIDHLLEKMKSGISYSTLCLSKGELQSLHDNLTDVRSSWIMLQQFNSEMFQVLRSRIAAIAYETEFVLDSFMAGGDLDSFIQIIDKITTAVKLINAEASESFQFHNQKQSSVVAETFHKMPSKGEIQVLEDGMVGLADEVEKIIGRLTRGTKQLDIVSIVGMPGLGKTMLAKEIYNDVSVILQFHVHSWCTVSQVYTKRRLLLDILRGLHIDFDEKCSEMDEDCLSQKLHQKLLGKRYLIILDDIWDIGAWHCLRESFPEGVLGSRILLTSRHHNVASEIKPGSEPHNLRHLHIDESQELLQKVLGLKEGCSTEELGCLKAIVHECSGLPLMVLIVAGLLSSMKPDAWEDVRDSLRNRTLSLTEKCMETIELSYSYLPDHLKECFLYIGAIGVDRQIPVRKLLRLWMAEGFVEKTERESSEDVAWRYLMELIQRNLVMVGKKGSGGTIKSCVLHDLLRDLCIKKYNEDHFLHSLRGYDELGNSVNPSISYRLCLFSRMRDKNFAESRLVCPRLRTLFIVADQEVLNSRRGYDILLRFKQSKLLRVLDLMTVNVGSCFPVVIELLVHLRYLALQIASGELLLPASFANLSNLETFNVLISGYIVLPDTLSNMKNLKHLCVTGLLSYWILPDNFSASENLKTLSGALFHSDLRLMELMRKLPNIRRLRYRCINMIPSKVVVSLDFMSQLESLTISDHQTGDLDFQFPRNLKKLTLKNLLLPWSKITAFDRLPNLEVLKLQRNAFTGEIWNMEKEGTFPKLRFLKLEDLDLAQWTDSENNFPCLQSLVLISCHRLEELPSCLSQIETLQTIEVINCEHVAASINQVQQEQMGWGREDLKIRMLSSDLGERMRDVARLFRNIGLKMLDVAEESNKKLFPSKRASSKSVFAKLLVGYPSLLPSTSKKEEVDSLSFQMWSRLREMAKYDPFQIAMREVKLIVAKYPDGDLKENAKLLGVRLRLLTIFCMCARMWVGGESCGSTLLRIEETVYQQAMKIQATGIKFGFWGIFHSCVSKLFGGIHQFICLRFGDHDDDGDDQMISETKSILDRLRKWRSKLIGRIHQSICVRLSNNQAKLLHLHSEYLSFIQQLLFRQETEELYIIFSDSSLVTISSTQEVLSLLDVIYSLFDITLYLQGMNQISFYVEYLQTYLRFLKNLIVFASLRGVGLRQMKSLVNHTQLFIVDAVHNLFMLCYNQNPQHIPLLTSRGLPIGSPAYQIYVGVLRASKLSLPYHHFTPAECRVIFEDFVDSLLALLWSLLFPADSSADIFYHQMQKLYGGLTFLRVTMIEQPNKFDELYEKMPALIGLLICEAGITTSYLFVKETGGFAYKLKFLFSRTEMYFMKLMEAVKAEDKLMFSANFPQTNLLGFTDRLLEKMKSIITDDDVLSVSLLKDELQTLHDNLTEMRSSLVMMSFNQNRKVQILRSRIAAAVYETEFVFDSFMVGSDLVCSVNILGNIITELKLINAEASDIFHDEKQISKVDETSHKMPSASEIPVLDDRMVGLDDEVEKIADRLTRGTEHLDIVSIVGMPGLGKTMLAKKVYQDRSIMLHFHVHSWCSISQAYDKRHLLLEILSGLGIKSDDNFSKIDEDDLSLKLYQQLKGKRYLIILDDIWDTAAWHSLSSSFPNDVNGSRILLTSRHHNVAMEIKPDREPHHLRFLHNNESWELMQKTKGLKEGCSPEQLECMKEIVHDCSGLPLMILIVAGILSHMEPNTWDEVRESLKKGTLSLTEKCMETIELSYSFLPDHLKECFLYFGASGEDQEIPVRKLLCLWMAEGFTQTNGRDCSEHVAKSYMRELIHRNLVMVGKKGSRGTIKSCVVHDLLRDFCMKKCNEEHFLHHLHGYEVSNSVEPSIFYRLRLCYRTREDFGESRLPCPRLRTLFIVDDNDVLSSRHSFGILYKFNQSKLLRVLDIRTAFASSSFPVIETLVHLRYLALQIPSRGFFLPSSIANLSNLETFIILAPSTIVLPDTLWSMKNLRHLFVTGLLAELGHWILPDNYLEDFSGLENLETLSSVLFLSDLPMMEVLRKFPNLRRLRYRCISETPSGIVALDFLSRLESLTISDHHSVCDLNFRFPHTLRKLSLAGLDLPWNKISICDRLPNLEVLKLRNNAFTGDNWEMEEEGTFPMLKFLTLEDLDLARWTDSYDNFPCLQKLILISCHNLEELPSCLAQSSTLETIEVINCKHVAASVKQIQKEHMDMGNEDLDIQIPPSDGRERRLDFGRLFRNALKIIDFPNVEASKAEVHELENTKDSSSASSSSLQGVQQ</sequence>
<feature type="domain" description="NB-ARC" evidence="12">
    <location>
        <begin position="589"/>
        <end position="755"/>
    </location>
</feature>
<feature type="region of interest" description="Disordered" evidence="11">
    <location>
        <begin position="2694"/>
        <end position="2716"/>
    </location>
</feature>
<evidence type="ECO:0000256" key="11">
    <source>
        <dbReference type="SAM" id="MobiDB-lite"/>
    </source>
</evidence>
<keyword evidence="5" id="KW-0433">Leucine-rich repeat</keyword>
<keyword evidence="7" id="KW-0677">Repeat</keyword>
<evidence type="ECO:0000256" key="4">
    <source>
        <dbReference type="ARBA" id="ARBA00022490"/>
    </source>
</evidence>
<dbReference type="InterPro" id="IPR002182">
    <property type="entry name" value="NB-ARC"/>
</dbReference>
<feature type="domain" description="Disease resistance protein winged helix" evidence="13">
    <location>
        <begin position="847"/>
        <end position="912"/>
    </location>
</feature>
<evidence type="ECO:0000256" key="6">
    <source>
        <dbReference type="ARBA" id="ARBA00022667"/>
    </source>
</evidence>
<dbReference type="InterPro" id="IPR027417">
    <property type="entry name" value="P-loop_NTPase"/>
</dbReference>
<protein>
    <submittedName>
        <fullName evidence="14">OLC1v1013699C1</fullName>
    </submittedName>
</protein>
<dbReference type="PRINTS" id="PR00364">
    <property type="entry name" value="DISEASERSIST"/>
</dbReference>
<dbReference type="Gene3D" id="3.80.10.10">
    <property type="entry name" value="Ribonuclease Inhibitor"/>
    <property type="match status" value="2"/>
</dbReference>
<keyword evidence="10" id="KW-0067">ATP-binding</keyword>
<evidence type="ECO:0000259" key="13">
    <source>
        <dbReference type="Pfam" id="PF23559"/>
    </source>
</evidence>
<dbReference type="Gene3D" id="1.10.8.430">
    <property type="entry name" value="Helical domain of apoptotic protease-activating factors"/>
    <property type="match status" value="2"/>
</dbReference>
<keyword evidence="9" id="KW-0611">Plant defense</keyword>
<dbReference type="PANTHER" id="PTHR23155">
    <property type="entry name" value="DISEASE RESISTANCE PROTEIN RP"/>
    <property type="match status" value="1"/>
</dbReference>
<dbReference type="Gene3D" id="1.10.10.10">
    <property type="entry name" value="Winged helix-like DNA-binding domain superfamily/Winged helix DNA-binding domain"/>
    <property type="match status" value="2"/>
</dbReference>
<dbReference type="GO" id="GO:0043531">
    <property type="term" value="F:ADP binding"/>
    <property type="evidence" value="ECO:0007669"/>
    <property type="project" value="InterPro"/>
</dbReference>
<organism evidence="14 15">
    <name type="scientific">Oldenlandia corymbosa var. corymbosa</name>
    <dbReference type="NCBI Taxonomy" id="529605"/>
    <lineage>
        <taxon>Eukaryota</taxon>
        <taxon>Viridiplantae</taxon>
        <taxon>Streptophyta</taxon>
        <taxon>Embryophyta</taxon>
        <taxon>Tracheophyta</taxon>
        <taxon>Spermatophyta</taxon>
        <taxon>Magnoliopsida</taxon>
        <taxon>eudicotyledons</taxon>
        <taxon>Gunneridae</taxon>
        <taxon>Pentapetalae</taxon>
        <taxon>asterids</taxon>
        <taxon>lamiids</taxon>
        <taxon>Gentianales</taxon>
        <taxon>Rubiaceae</taxon>
        <taxon>Rubioideae</taxon>
        <taxon>Spermacoceae</taxon>
        <taxon>Hedyotis-Oldenlandia complex</taxon>
        <taxon>Oldenlandia</taxon>
    </lineage>
</organism>
<evidence type="ECO:0000256" key="3">
    <source>
        <dbReference type="ARBA" id="ARBA00008894"/>
    </source>
</evidence>
<evidence type="ECO:0000256" key="7">
    <source>
        <dbReference type="ARBA" id="ARBA00022737"/>
    </source>
</evidence>
<dbReference type="GO" id="GO:0051607">
    <property type="term" value="P:defense response to virus"/>
    <property type="evidence" value="ECO:0007669"/>
    <property type="project" value="UniProtKB-ARBA"/>
</dbReference>
<dbReference type="PANTHER" id="PTHR23155:SF1152">
    <property type="entry name" value="AAA+ ATPASE DOMAIN-CONTAINING PROTEIN"/>
    <property type="match status" value="1"/>
</dbReference>
<evidence type="ECO:0000256" key="9">
    <source>
        <dbReference type="ARBA" id="ARBA00022821"/>
    </source>
</evidence>
<evidence type="ECO:0000256" key="1">
    <source>
        <dbReference type="ARBA" id="ARBA00002074"/>
    </source>
</evidence>
<dbReference type="InterPro" id="IPR036388">
    <property type="entry name" value="WH-like_DNA-bd_sf"/>
</dbReference>
<proteinExistence type="inferred from homology"/>
<dbReference type="Pfam" id="PF23559">
    <property type="entry name" value="WHD_DRP"/>
    <property type="match status" value="2"/>
</dbReference>
<dbReference type="GO" id="GO:0005524">
    <property type="term" value="F:ATP binding"/>
    <property type="evidence" value="ECO:0007669"/>
    <property type="project" value="UniProtKB-KW"/>
</dbReference>
<name>A0AAV1DYW5_OLDCO</name>
<dbReference type="InterPro" id="IPR032675">
    <property type="entry name" value="LRR_dom_sf"/>
</dbReference>
<keyword evidence="6" id="KW-0381">Hypersensitive response</keyword>
<feature type="domain" description="NB-ARC" evidence="12">
    <location>
        <begin position="1953"/>
        <end position="2120"/>
    </location>
</feature>
<keyword evidence="15" id="KW-1185">Reference proteome</keyword>
<dbReference type="Pfam" id="PF00931">
    <property type="entry name" value="NB-ARC"/>
    <property type="match status" value="2"/>
</dbReference>
<dbReference type="InterPro" id="IPR044974">
    <property type="entry name" value="Disease_R_plants"/>
</dbReference>